<comment type="caution">
    <text evidence="5">The sequence shown here is derived from an EMBL/GenBank/DDBJ whole genome shotgun (WGS) entry which is preliminary data.</text>
</comment>
<name>A0A364V597_9CORY</name>
<dbReference type="Proteomes" id="UP000251577">
    <property type="component" value="Unassembled WGS sequence"/>
</dbReference>
<evidence type="ECO:0000256" key="3">
    <source>
        <dbReference type="PIRSR" id="PIRSR601613-1"/>
    </source>
</evidence>
<dbReference type="InterPro" id="IPR002937">
    <property type="entry name" value="Amino_oxidase"/>
</dbReference>
<reference evidence="5 6" key="1">
    <citation type="journal article" date="2018" name="Syst. Appl. Microbiol.">
        <title>Corynebacterium heidelbergense sp. nov., isolated from the preen glands of Egyptian geese (Alopochen aegyptiacus).</title>
        <authorList>
            <person name="Braun M.S."/>
            <person name="Wang E."/>
            <person name="Zimmermann S."/>
            <person name="Wink M."/>
        </authorList>
    </citation>
    <scope>NUCLEOTIDE SEQUENCE [LARGE SCALE GENOMIC DNA]</scope>
    <source>
        <strain evidence="5 6">647</strain>
    </source>
</reference>
<feature type="binding site" evidence="3">
    <location>
        <begin position="49"/>
        <end position="50"/>
    </location>
    <ligand>
        <name>FAD</name>
        <dbReference type="ChEBI" id="CHEBI:57692"/>
    </ligand>
</feature>
<dbReference type="Pfam" id="PF01593">
    <property type="entry name" value="Amino_oxidase"/>
    <property type="match status" value="1"/>
</dbReference>
<dbReference type="RefSeq" id="WP_113630937.1">
    <property type="nucleotide sequence ID" value="NZ_QHCV01000056.1"/>
</dbReference>
<evidence type="ECO:0000256" key="2">
    <source>
        <dbReference type="ARBA" id="ARBA00023002"/>
    </source>
</evidence>
<dbReference type="PANTHER" id="PTHR42841">
    <property type="entry name" value="AMINE OXIDASE"/>
    <property type="match status" value="1"/>
</dbReference>
<dbReference type="GO" id="GO:0016491">
    <property type="term" value="F:oxidoreductase activity"/>
    <property type="evidence" value="ECO:0007669"/>
    <property type="project" value="UniProtKB-KW"/>
</dbReference>
<organism evidence="5 6">
    <name type="scientific">Corynebacterium heidelbergense</name>
    <dbReference type="NCBI Taxonomy" id="2055947"/>
    <lineage>
        <taxon>Bacteria</taxon>
        <taxon>Bacillati</taxon>
        <taxon>Actinomycetota</taxon>
        <taxon>Actinomycetes</taxon>
        <taxon>Mycobacteriales</taxon>
        <taxon>Corynebacteriaceae</taxon>
        <taxon>Corynebacterium</taxon>
    </lineage>
</organism>
<feature type="domain" description="Amine oxidase" evidence="4">
    <location>
        <begin position="29"/>
        <end position="440"/>
    </location>
</feature>
<dbReference type="PRINTS" id="PR00757">
    <property type="entry name" value="AMINEOXDASEF"/>
</dbReference>
<evidence type="ECO:0000256" key="1">
    <source>
        <dbReference type="ARBA" id="ARBA00001974"/>
    </source>
</evidence>
<dbReference type="Gene3D" id="3.50.50.60">
    <property type="entry name" value="FAD/NAD(P)-binding domain"/>
    <property type="match status" value="2"/>
</dbReference>
<sequence length="450" mass="47240">MTTTPNPANPSTDPSERYAADVIIVGAGVAGLAAARRLQAQGRTVIVLEASDRVGGRINTDAVDGFLVDRGFQVLNPAYRHMRKSVDIARLGLRDLPRGVRVRTGDGLKEIRDPSRRPQALPGVLASGLITGKDLRAVRLAGSLLRSMRGGDKRRGQAFDEAGFTGPLRRSVVDPFLSGVVCERDGSTSWRHTAWLLGTFALGTPGLPSGGMRTLPRIMAEGLDVRLNTQVRAVDAATGLVTVGAGGEATLGAVGEAGGSTPGNELPNVQACSQLRGRAVILAAGPRPTAELLDQPCPKTHGTRTFWFAAAEPPTESAMIHVDGRGVAGQHGPVATACVVSNAAPEYAPDGQHLIAALTLTDDQDPTEEATRRQLGEIFGVDPSDWRLVATHDVPDTLPADLPGEPPRHKAQRNQRLVICGDQFGNASTDGAIESGQTAAMFAGEVIDSL</sequence>
<protein>
    <recommendedName>
        <fullName evidence="4">Amine oxidase domain-containing protein</fullName>
    </recommendedName>
</protein>
<keyword evidence="6" id="KW-1185">Reference proteome</keyword>
<dbReference type="AlphaFoldDB" id="A0A364V597"/>
<dbReference type="Gene3D" id="3.90.660.10">
    <property type="match status" value="1"/>
</dbReference>
<proteinExistence type="predicted"/>
<dbReference type="EMBL" id="QHCV01000056">
    <property type="protein sequence ID" value="RAV31814.1"/>
    <property type="molecule type" value="Genomic_DNA"/>
</dbReference>
<gene>
    <name evidence="5" type="ORF">DLJ54_06415</name>
</gene>
<keyword evidence="2" id="KW-0560">Oxidoreductase</keyword>
<evidence type="ECO:0000313" key="5">
    <source>
        <dbReference type="EMBL" id="RAV31814.1"/>
    </source>
</evidence>
<evidence type="ECO:0000259" key="4">
    <source>
        <dbReference type="Pfam" id="PF01593"/>
    </source>
</evidence>
<dbReference type="SUPFAM" id="SSF51905">
    <property type="entry name" value="FAD/NAD(P)-binding domain"/>
    <property type="match status" value="1"/>
</dbReference>
<dbReference type="InterPro" id="IPR001613">
    <property type="entry name" value="Flavin_amine_oxidase"/>
</dbReference>
<comment type="cofactor">
    <cofactor evidence="1">
        <name>FAD</name>
        <dbReference type="ChEBI" id="CHEBI:57692"/>
    </cofactor>
</comment>
<dbReference type="InterPro" id="IPR036188">
    <property type="entry name" value="FAD/NAD-bd_sf"/>
</dbReference>
<accession>A0A364V597</accession>
<evidence type="ECO:0000313" key="6">
    <source>
        <dbReference type="Proteomes" id="UP000251577"/>
    </source>
</evidence>